<keyword evidence="2" id="KW-1185">Reference proteome</keyword>
<dbReference type="EMBL" id="BGPR01000351">
    <property type="protein sequence ID" value="GBM14927.1"/>
    <property type="molecule type" value="Genomic_DNA"/>
</dbReference>
<gene>
    <name evidence="1" type="ORF">AVEN_213270_1</name>
</gene>
<organism evidence="1 2">
    <name type="scientific">Araneus ventricosus</name>
    <name type="common">Orbweaver spider</name>
    <name type="synonym">Epeira ventricosa</name>
    <dbReference type="NCBI Taxonomy" id="182803"/>
    <lineage>
        <taxon>Eukaryota</taxon>
        <taxon>Metazoa</taxon>
        <taxon>Ecdysozoa</taxon>
        <taxon>Arthropoda</taxon>
        <taxon>Chelicerata</taxon>
        <taxon>Arachnida</taxon>
        <taxon>Araneae</taxon>
        <taxon>Araneomorphae</taxon>
        <taxon>Entelegynae</taxon>
        <taxon>Araneoidea</taxon>
        <taxon>Araneidae</taxon>
        <taxon>Araneus</taxon>
    </lineage>
</organism>
<evidence type="ECO:0000313" key="1">
    <source>
        <dbReference type="EMBL" id="GBM14927.1"/>
    </source>
</evidence>
<protein>
    <submittedName>
        <fullName evidence="1">Uncharacterized protein</fullName>
    </submittedName>
</protein>
<comment type="caution">
    <text evidence="1">The sequence shown here is derived from an EMBL/GenBank/DDBJ whole genome shotgun (WGS) entry which is preliminary data.</text>
</comment>
<accession>A0A4Y2DFM2</accession>
<dbReference type="Proteomes" id="UP000499080">
    <property type="component" value="Unassembled WGS sequence"/>
</dbReference>
<sequence>MARLPARCSIDIANNVLVIELKFRIEDTCINVWKFSMKESKNPPTAASLPIVLLVCLLVFVVESVGSAQTFESIETHDPLQNFNSGVLQLQLHIVLGICSIRLEGAQGGTVENSQQEEYTLAYSVRQPLRLRVNLVN</sequence>
<proteinExistence type="predicted"/>
<dbReference type="AlphaFoldDB" id="A0A4Y2DFM2"/>
<evidence type="ECO:0000313" key="2">
    <source>
        <dbReference type="Proteomes" id="UP000499080"/>
    </source>
</evidence>
<name>A0A4Y2DFM2_ARAVE</name>
<reference evidence="1 2" key="1">
    <citation type="journal article" date="2019" name="Sci. Rep.">
        <title>Orb-weaving spider Araneus ventricosus genome elucidates the spidroin gene catalogue.</title>
        <authorList>
            <person name="Kono N."/>
            <person name="Nakamura H."/>
            <person name="Ohtoshi R."/>
            <person name="Moran D.A.P."/>
            <person name="Shinohara A."/>
            <person name="Yoshida Y."/>
            <person name="Fujiwara M."/>
            <person name="Mori M."/>
            <person name="Tomita M."/>
            <person name="Arakawa K."/>
        </authorList>
    </citation>
    <scope>NUCLEOTIDE SEQUENCE [LARGE SCALE GENOMIC DNA]</scope>
</reference>